<evidence type="ECO:0000256" key="1">
    <source>
        <dbReference type="ARBA" id="ARBA00000085"/>
    </source>
</evidence>
<dbReference type="SMART" id="SM00388">
    <property type="entry name" value="HisKA"/>
    <property type="match status" value="1"/>
</dbReference>
<keyword evidence="7 14" id="KW-0418">Kinase</keyword>
<comment type="catalytic activity">
    <reaction evidence="1">
        <text>ATP + protein L-histidine = ADP + protein N-phospho-L-histidine.</text>
        <dbReference type="EC" id="2.7.13.3"/>
    </reaction>
</comment>
<dbReference type="InterPro" id="IPR036890">
    <property type="entry name" value="HATPase_C_sf"/>
</dbReference>
<dbReference type="CDD" id="cd00075">
    <property type="entry name" value="HATPase"/>
    <property type="match status" value="1"/>
</dbReference>
<dbReference type="Gene3D" id="6.10.340.10">
    <property type="match status" value="1"/>
</dbReference>
<evidence type="ECO:0000256" key="5">
    <source>
        <dbReference type="ARBA" id="ARBA00022679"/>
    </source>
</evidence>
<dbReference type="CDD" id="cd00082">
    <property type="entry name" value="HisKA"/>
    <property type="match status" value="1"/>
</dbReference>
<keyword evidence="10 11" id="KW-0472">Membrane</keyword>
<dbReference type="InterPro" id="IPR003660">
    <property type="entry name" value="HAMP_dom"/>
</dbReference>
<dbReference type="SMART" id="SM00387">
    <property type="entry name" value="HATPase_c"/>
    <property type="match status" value="1"/>
</dbReference>
<evidence type="ECO:0000256" key="6">
    <source>
        <dbReference type="ARBA" id="ARBA00022692"/>
    </source>
</evidence>
<dbReference type="InterPro" id="IPR004358">
    <property type="entry name" value="Sig_transdc_His_kin-like_C"/>
</dbReference>
<evidence type="ECO:0000259" key="12">
    <source>
        <dbReference type="PROSITE" id="PS50109"/>
    </source>
</evidence>
<evidence type="ECO:0000256" key="8">
    <source>
        <dbReference type="ARBA" id="ARBA00022989"/>
    </source>
</evidence>
<dbReference type="EC" id="2.7.13.3" evidence="3"/>
<evidence type="ECO:0000256" key="4">
    <source>
        <dbReference type="ARBA" id="ARBA00022553"/>
    </source>
</evidence>
<keyword evidence="15" id="KW-1185">Reference proteome</keyword>
<feature type="domain" description="Histidine kinase" evidence="12">
    <location>
        <begin position="248"/>
        <end position="454"/>
    </location>
</feature>
<dbReference type="PROSITE" id="PS50885">
    <property type="entry name" value="HAMP"/>
    <property type="match status" value="1"/>
</dbReference>
<dbReference type="EMBL" id="CAJVAX010000012">
    <property type="protein sequence ID" value="CAG7631015.1"/>
    <property type="molecule type" value="Genomic_DNA"/>
</dbReference>
<evidence type="ECO:0000313" key="15">
    <source>
        <dbReference type="Proteomes" id="UP001153328"/>
    </source>
</evidence>
<comment type="caution">
    <text evidence="14">The sequence shown here is derived from an EMBL/GenBank/DDBJ whole genome shotgun (WGS) entry which is preliminary data.</text>
</comment>
<dbReference type="Pfam" id="PF00512">
    <property type="entry name" value="HisKA"/>
    <property type="match status" value="1"/>
</dbReference>
<dbReference type="Pfam" id="PF00672">
    <property type="entry name" value="HAMP"/>
    <property type="match status" value="1"/>
</dbReference>
<accession>A0A9W4GZL6</accession>
<dbReference type="Gene3D" id="1.10.287.130">
    <property type="match status" value="1"/>
</dbReference>
<dbReference type="GO" id="GO:0005886">
    <property type="term" value="C:plasma membrane"/>
    <property type="evidence" value="ECO:0007669"/>
    <property type="project" value="UniProtKB-SubCell"/>
</dbReference>
<evidence type="ECO:0000256" key="2">
    <source>
        <dbReference type="ARBA" id="ARBA00004236"/>
    </source>
</evidence>
<dbReference type="InterPro" id="IPR003661">
    <property type="entry name" value="HisK_dim/P_dom"/>
</dbReference>
<dbReference type="SMART" id="SM00304">
    <property type="entry name" value="HAMP"/>
    <property type="match status" value="1"/>
</dbReference>
<gene>
    <name evidence="14" type="ORF">SBRY_20730</name>
</gene>
<keyword evidence="5 14" id="KW-0808">Transferase</keyword>
<dbReference type="InterPro" id="IPR050428">
    <property type="entry name" value="TCS_sensor_his_kinase"/>
</dbReference>
<dbReference type="SUPFAM" id="SSF47384">
    <property type="entry name" value="Homodimeric domain of signal transducing histidine kinase"/>
    <property type="match status" value="1"/>
</dbReference>
<dbReference type="PROSITE" id="PS50109">
    <property type="entry name" value="HIS_KIN"/>
    <property type="match status" value="1"/>
</dbReference>
<dbReference type="PRINTS" id="PR00344">
    <property type="entry name" value="BCTRLSENSOR"/>
</dbReference>
<reference evidence="14" key="1">
    <citation type="submission" date="2021-06" db="EMBL/GenBank/DDBJ databases">
        <authorList>
            <person name="Arsene-Ploetze F."/>
        </authorList>
    </citation>
    <scope>NUCLEOTIDE SEQUENCE</scope>
    <source>
        <strain evidence="14">SBRY1</strain>
    </source>
</reference>
<evidence type="ECO:0000256" key="9">
    <source>
        <dbReference type="ARBA" id="ARBA00023012"/>
    </source>
</evidence>
<evidence type="ECO:0000256" key="11">
    <source>
        <dbReference type="SAM" id="Phobius"/>
    </source>
</evidence>
<organism evidence="14 15">
    <name type="scientific">Actinacidiphila bryophytorum</name>
    <dbReference type="NCBI Taxonomy" id="1436133"/>
    <lineage>
        <taxon>Bacteria</taxon>
        <taxon>Bacillati</taxon>
        <taxon>Actinomycetota</taxon>
        <taxon>Actinomycetes</taxon>
        <taxon>Kitasatosporales</taxon>
        <taxon>Streptomycetaceae</taxon>
        <taxon>Actinacidiphila</taxon>
    </lineage>
</organism>
<dbReference type="SUPFAM" id="SSF55874">
    <property type="entry name" value="ATPase domain of HSP90 chaperone/DNA topoisomerase II/histidine kinase"/>
    <property type="match status" value="1"/>
</dbReference>
<sequence length="454" mass="47222">MSLRNRLALAGGLAVLAALMLAALVLYPSLSSRLNEQHDADLVSAAAQAPDVVRAFKEKGAVAEKVRGKAPGAPAIPTTPVNVSSTLLLQFVVQPGVGPSDGFTDISKRDVAVAQGSSPAYFHDADYAGRRYRIYTAPMAESDGVLVRTAIRTSVVHSTLNRLAFLLAAIAAGGCVLAAVAGRLAAGRVLRPVRQLTETVEHVTATSDLTARLSADGRDEIARLTRSFAAMMAALEESVGAQRRLVADASHELRTPLTSLTTNLELLAEGPGLADPQAPALVSDARAQAAELTSLVNDLVDLGRYGGVRGHVEDTRLDLLAQRVVGRAAARSPRLDFAAELAPCLVHADPDAVERAIGNLVDNAVKWSPDGGRITVATTAAGVVSVSDAGPGIPAADLPFVFDRFYRSPAARSLPGSGLGLAIVRQIAETHGGSVAVEPLPQGVRLRLSLPPTS</sequence>
<dbReference type="PANTHER" id="PTHR45436">
    <property type="entry name" value="SENSOR HISTIDINE KINASE YKOH"/>
    <property type="match status" value="1"/>
</dbReference>
<keyword evidence="8 11" id="KW-1133">Transmembrane helix</keyword>
<evidence type="ECO:0000313" key="14">
    <source>
        <dbReference type="EMBL" id="CAG7631015.1"/>
    </source>
</evidence>
<dbReference type="Pfam" id="PF02518">
    <property type="entry name" value="HATPase_c"/>
    <property type="match status" value="1"/>
</dbReference>
<keyword evidence="4" id="KW-0597">Phosphoprotein</keyword>
<proteinExistence type="predicted"/>
<dbReference type="InterPro" id="IPR003594">
    <property type="entry name" value="HATPase_dom"/>
</dbReference>
<name>A0A9W4GZL6_9ACTN</name>
<dbReference type="Proteomes" id="UP001153328">
    <property type="component" value="Unassembled WGS sequence"/>
</dbReference>
<keyword evidence="9" id="KW-0902">Two-component regulatory system</keyword>
<dbReference type="RefSeq" id="WP_205042757.1">
    <property type="nucleotide sequence ID" value="NZ_CAJVAX010000012.1"/>
</dbReference>
<dbReference type="GO" id="GO:0000155">
    <property type="term" value="F:phosphorelay sensor kinase activity"/>
    <property type="evidence" value="ECO:0007669"/>
    <property type="project" value="InterPro"/>
</dbReference>
<dbReference type="Gene3D" id="3.30.565.10">
    <property type="entry name" value="Histidine kinase-like ATPase, C-terminal domain"/>
    <property type="match status" value="1"/>
</dbReference>
<evidence type="ECO:0000256" key="7">
    <source>
        <dbReference type="ARBA" id="ARBA00022777"/>
    </source>
</evidence>
<dbReference type="InterPro" id="IPR036097">
    <property type="entry name" value="HisK_dim/P_sf"/>
</dbReference>
<evidence type="ECO:0000259" key="13">
    <source>
        <dbReference type="PROSITE" id="PS50885"/>
    </source>
</evidence>
<feature type="transmembrane region" description="Helical" evidence="11">
    <location>
        <begin position="163"/>
        <end position="186"/>
    </location>
</feature>
<feature type="domain" description="HAMP" evidence="13">
    <location>
        <begin position="187"/>
        <end position="240"/>
    </location>
</feature>
<dbReference type="SUPFAM" id="SSF158472">
    <property type="entry name" value="HAMP domain-like"/>
    <property type="match status" value="1"/>
</dbReference>
<dbReference type="PANTHER" id="PTHR45436:SF5">
    <property type="entry name" value="SENSOR HISTIDINE KINASE TRCS"/>
    <property type="match status" value="1"/>
</dbReference>
<comment type="subcellular location">
    <subcellularLocation>
        <location evidence="2">Cell membrane</location>
    </subcellularLocation>
</comment>
<dbReference type="AlphaFoldDB" id="A0A9W4GZL6"/>
<dbReference type="InterPro" id="IPR005467">
    <property type="entry name" value="His_kinase_dom"/>
</dbReference>
<protein>
    <recommendedName>
        <fullName evidence="3">histidine kinase</fullName>
        <ecNumber evidence="3">2.7.13.3</ecNumber>
    </recommendedName>
</protein>
<evidence type="ECO:0000256" key="3">
    <source>
        <dbReference type="ARBA" id="ARBA00012438"/>
    </source>
</evidence>
<dbReference type="CDD" id="cd06225">
    <property type="entry name" value="HAMP"/>
    <property type="match status" value="1"/>
</dbReference>
<keyword evidence="6 11" id="KW-0812">Transmembrane</keyword>
<evidence type="ECO:0000256" key="10">
    <source>
        <dbReference type="ARBA" id="ARBA00023136"/>
    </source>
</evidence>